<protein>
    <submittedName>
        <fullName evidence="1">NF038215 family lipoprotein</fullName>
    </submittedName>
</protein>
<organism evidence="1 2">
    <name type="scientific">Acinetobacter lwoffii</name>
    <dbReference type="NCBI Taxonomy" id="28090"/>
    <lineage>
        <taxon>Bacteria</taxon>
        <taxon>Pseudomonadati</taxon>
        <taxon>Pseudomonadota</taxon>
        <taxon>Gammaproteobacteria</taxon>
        <taxon>Moraxellales</taxon>
        <taxon>Moraxellaceae</taxon>
        <taxon>Acinetobacter</taxon>
    </lineage>
</organism>
<dbReference type="Proteomes" id="UP000787156">
    <property type="component" value="Unassembled WGS sequence"/>
</dbReference>
<evidence type="ECO:0000313" key="1">
    <source>
        <dbReference type="EMBL" id="HJF26923.1"/>
    </source>
</evidence>
<comment type="caution">
    <text evidence="1">The sequence shown here is derived from an EMBL/GenBank/DDBJ whole genome shotgun (WGS) entry which is preliminary data.</text>
</comment>
<name>A0A9D2UQP7_ACILW</name>
<reference evidence="1" key="1">
    <citation type="journal article" date="2021" name="PeerJ">
        <title>Extensive microbial diversity within the chicken gut microbiome revealed by metagenomics and culture.</title>
        <authorList>
            <person name="Gilroy R."/>
            <person name="Ravi A."/>
            <person name="Getino M."/>
            <person name="Pursley I."/>
            <person name="Horton D.L."/>
            <person name="Alikhan N.F."/>
            <person name="Baker D."/>
            <person name="Gharbi K."/>
            <person name="Hall N."/>
            <person name="Watson M."/>
            <person name="Adriaenssens E.M."/>
            <person name="Foster-Nyarko E."/>
            <person name="Jarju S."/>
            <person name="Secka A."/>
            <person name="Antonio M."/>
            <person name="Oren A."/>
            <person name="Chaudhuri R.R."/>
            <person name="La Ragione R."/>
            <person name="Hildebrand F."/>
            <person name="Pallen M.J."/>
        </authorList>
    </citation>
    <scope>NUCLEOTIDE SEQUENCE</scope>
    <source>
        <strain evidence="1">CHK135-1449</strain>
    </source>
</reference>
<sequence length="60" mass="6792">MKILFYVALSIVGLSLTGCEDPLNKPRTDTRTMIIGGVPVHDQDYQLRDEHLIVQNQLKP</sequence>
<dbReference type="PROSITE" id="PS51257">
    <property type="entry name" value="PROKAR_LIPOPROTEIN"/>
    <property type="match status" value="1"/>
</dbReference>
<proteinExistence type="predicted"/>
<dbReference type="EMBL" id="DYWX01000016">
    <property type="protein sequence ID" value="HJF26923.1"/>
    <property type="molecule type" value="Genomic_DNA"/>
</dbReference>
<keyword evidence="1" id="KW-0449">Lipoprotein</keyword>
<reference evidence="1" key="2">
    <citation type="submission" date="2021-09" db="EMBL/GenBank/DDBJ databases">
        <authorList>
            <person name="Gilroy R."/>
        </authorList>
    </citation>
    <scope>NUCLEOTIDE SEQUENCE</scope>
    <source>
        <strain evidence="1">CHK135-1449</strain>
    </source>
</reference>
<dbReference type="NCBIfam" id="NF038215">
    <property type="entry name" value="acineto_lipo_PV"/>
    <property type="match status" value="1"/>
</dbReference>
<dbReference type="AlphaFoldDB" id="A0A9D2UQP7"/>
<accession>A0A9D2UQP7</accession>
<evidence type="ECO:0000313" key="2">
    <source>
        <dbReference type="Proteomes" id="UP000787156"/>
    </source>
</evidence>
<gene>
    <name evidence="1" type="ORF">K8V79_01480</name>
</gene>